<reference evidence="4" key="2">
    <citation type="submission" date="2018-04" db="EMBL/GenBank/DDBJ databases">
        <title>Complete genome sequence of Sulfodiicoccus acidiphilus strain HS-1.</title>
        <authorList>
            <person name="Sakai H.D."/>
            <person name="Kurosawa N."/>
        </authorList>
    </citation>
    <scope>NUCLEOTIDE SEQUENCE [LARGE SCALE GENOMIC DNA]</scope>
    <source>
        <strain evidence="4">HS-1</strain>
    </source>
</reference>
<evidence type="ECO:0000313" key="4">
    <source>
        <dbReference type="Proteomes" id="UP000276741"/>
    </source>
</evidence>
<dbReference type="KEGG" id="sacd:HS1genome_0059"/>
<sequence>MRDANLSYEVMEKYLAYLREKGLLIEEGGMFKLTEKGVELLNRLDSLRELQAKASELINQIREELY</sequence>
<dbReference type="Proteomes" id="UP000276741">
    <property type="component" value="Chromosome"/>
</dbReference>
<gene>
    <name evidence="3" type="ORF">GCM10007116_00870</name>
    <name evidence="2" type="ORF">HS1genome_0059</name>
</gene>
<dbReference type="Pfam" id="PF14947">
    <property type="entry name" value="HTH_45"/>
    <property type="match status" value="1"/>
</dbReference>
<evidence type="ECO:0000259" key="1">
    <source>
        <dbReference type="Pfam" id="PF14947"/>
    </source>
</evidence>
<dbReference type="InterPro" id="IPR036388">
    <property type="entry name" value="WH-like_DNA-bd_sf"/>
</dbReference>
<dbReference type="SUPFAM" id="SSF46785">
    <property type="entry name" value="Winged helix' DNA-binding domain"/>
    <property type="match status" value="1"/>
</dbReference>
<keyword evidence="4" id="KW-1185">Reference proteome</keyword>
<dbReference type="Proteomes" id="UP000616143">
    <property type="component" value="Unassembled WGS sequence"/>
</dbReference>
<reference evidence="2" key="3">
    <citation type="journal article" date="2019" name="BMC Res. Notes">
        <title>Complete genome sequence of the Sulfodiicoccus acidiphilus strain HS-1T, the first crenarchaeon that lacks polB3, isolated from an acidic hot spring in Ohwaku-dani, Hakone, Japan.</title>
        <authorList>
            <person name="Sakai H.D."/>
            <person name="Kurosawa N."/>
        </authorList>
    </citation>
    <scope>NUCLEOTIDE SEQUENCE</scope>
    <source>
        <strain evidence="2">HS-1</strain>
    </source>
</reference>
<feature type="domain" description="ArnR1-like winged helix-turn-helix" evidence="1">
    <location>
        <begin position="1"/>
        <end position="51"/>
    </location>
</feature>
<evidence type="ECO:0000313" key="2">
    <source>
        <dbReference type="EMBL" id="BBD71670.1"/>
    </source>
</evidence>
<reference evidence="3" key="1">
    <citation type="journal article" date="2014" name="Int. J. Syst. Evol. Microbiol.">
        <title>Complete genome sequence of Corynebacterium casei LMG S-19264T (=DSM 44701T), isolated from a smear-ripened cheese.</title>
        <authorList>
            <consortium name="US DOE Joint Genome Institute (JGI-PGF)"/>
            <person name="Walter F."/>
            <person name="Albersmeier A."/>
            <person name="Kalinowski J."/>
            <person name="Ruckert C."/>
        </authorList>
    </citation>
    <scope>NUCLEOTIDE SEQUENCE</scope>
    <source>
        <strain evidence="3">JCM 31740</strain>
    </source>
</reference>
<dbReference type="InterPro" id="IPR036390">
    <property type="entry name" value="WH_DNA-bd_sf"/>
</dbReference>
<dbReference type="EMBL" id="AP018553">
    <property type="protein sequence ID" value="BBD71670.1"/>
    <property type="molecule type" value="Genomic_DNA"/>
</dbReference>
<dbReference type="Gene3D" id="1.10.10.10">
    <property type="entry name" value="Winged helix-like DNA-binding domain superfamily/Winged helix DNA-binding domain"/>
    <property type="match status" value="1"/>
</dbReference>
<reference evidence="3" key="4">
    <citation type="submission" date="2020-09" db="EMBL/GenBank/DDBJ databases">
        <authorList>
            <person name="Sun Q."/>
            <person name="Ohkuma M."/>
        </authorList>
    </citation>
    <scope>NUCLEOTIDE SEQUENCE</scope>
    <source>
        <strain evidence="3">JCM 31740</strain>
    </source>
</reference>
<organism evidence="2 4">
    <name type="scientific">Sulfodiicoccus acidiphilus</name>
    <dbReference type="NCBI Taxonomy" id="1670455"/>
    <lineage>
        <taxon>Archaea</taxon>
        <taxon>Thermoproteota</taxon>
        <taxon>Thermoprotei</taxon>
        <taxon>Sulfolobales</taxon>
        <taxon>Sulfolobaceae</taxon>
        <taxon>Sulfodiicoccus</taxon>
    </lineage>
</organism>
<proteinExistence type="predicted"/>
<dbReference type="InterPro" id="IPR038723">
    <property type="entry name" value="ArnR1-like_HTH"/>
</dbReference>
<protein>
    <recommendedName>
        <fullName evidence="1">ArnR1-like winged helix-turn-helix domain-containing protein</fullName>
    </recommendedName>
</protein>
<accession>A0A348B0G8</accession>
<dbReference type="AlphaFoldDB" id="A0A348B0G8"/>
<dbReference type="EMBL" id="BMQS01000001">
    <property type="protein sequence ID" value="GGT86719.1"/>
    <property type="molecule type" value="Genomic_DNA"/>
</dbReference>
<name>A0A348B0G8_9CREN</name>
<evidence type="ECO:0000313" key="3">
    <source>
        <dbReference type="EMBL" id="GGT86719.1"/>
    </source>
</evidence>